<dbReference type="AlphaFoldDB" id="A0A1G6GWF9"/>
<keyword evidence="3" id="KW-1185">Reference proteome</keyword>
<evidence type="ECO:0000313" key="3">
    <source>
        <dbReference type="Proteomes" id="UP000198908"/>
    </source>
</evidence>
<evidence type="ECO:0000313" key="2">
    <source>
        <dbReference type="EMBL" id="SDB86281.1"/>
    </source>
</evidence>
<proteinExistence type="predicted"/>
<protein>
    <submittedName>
        <fullName evidence="2">Uncharacterized protein</fullName>
    </submittedName>
</protein>
<dbReference type="EMBL" id="FMYQ01000001">
    <property type="protein sequence ID" value="SDB86281.1"/>
    <property type="molecule type" value="Genomic_DNA"/>
</dbReference>
<sequence length="79" mass="8338">MLRWLIAILILANGLAFAAIGGVFGPTPSSGSRETQHLSRQIHPERLVVKPIRPSESADMPRVGGPVAEPAVQASALTQ</sequence>
<feature type="compositionally biased region" description="Basic and acidic residues" evidence="1">
    <location>
        <begin position="34"/>
        <end position="48"/>
    </location>
</feature>
<dbReference type="Proteomes" id="UP000198908">
    <property type="component" value="Unassembled WGS sequence"/>
</dbReference>
<reference evidence="3" key="1">
    <citation type="submission" date="2016-09" db="EMBL/GenBank/DDBJ databases">
        <authorList>
            <person name="Varghese N."/>
            <person name="Submissions S."/>
        </authorList>
    </citation>
    <scope>NUCLEOTIDE SEQUENCE [LARGE SCALE GENOMIC DNA]</scope>
    <source>
        <strain evidence="3">TNe-862</strain>
    </source>
</reference>
<evidence type="ECO:0000256" key="1">
    <source>
        <dbReference type="SAM" id="MobiDB-lite"/>
    </source>
</evidence>
<organism evidence="2 3">
    <name type="scientific">Paraburkholderia lycopersici</name>
    <dbReference type="NCBI Taxonomy" id="416944"/>
    <lineage>
        <taxon>Bacteria</taxon>
        <taxon>Pseudomonadati</taxon>
        <taxon>Pseudomonadota</taxon>
        <taxon>Betaproteobacteria</taxon>
        <taxon>Burkholderiales</taxon>
        <taxon>Burkholderiaceae</taxon>
        <taxon>Paraburkholderia</taxon>
    </lineage>
</organism>
<gene>
    <name evidence="2" type="ORF">SAMN05421548_101411</name>
</gene>
<name>A0A1G6GWF9_9BURK</name>
<accession>A0A1G6GWF9</accession>
<feature type="region of interest" description="Disordered" evidence="1">
    <location>
        <begin position="26"/>
        <end position="79"/>
    </location>
</feature>
<dbReference type="RefSeq" id="WP_091993708.1">
    <property type="nucleotide sequence ID" value="NZ_FMYQ01000001.1"/>
</dbReference>
<dbReference type="STRING" id="416944.SAMN05421548_101411"/>
<dbReference type="OrthoDB" id="9035305at2"/>